<dbReference type="Pfam" id="PF01381">
    <property type="entry name" value="HTH_3"/>
    <property type="match status" value="1"/>
</dbReference>
<dbReference type="CDD" id="cd00093">
    <property type="entry name" value="HTH_XRE"/>
    <property type="match status" value="1"/>
</dbReference>
<organism evidence="2 3">
    <name type="scientific">Crocosphaera watsonii WH 0005</name>
    <dbReference type="NCBI Taxonomy" id="423472"/>
    <lineage>
        <taxon>Bacteria</taxon>
        <taxon>Bacillati</taxon>
        <taxon>Cyanobacteriota</taxon>
        <taxon>Cyanophyceae</taxon>
        <taxon>Oscillatoriophycideae</taxon>
        <taxon>Chroococcales</taxon>
        <taxon>Aphanothecaceae</taxon>
        <taxon>Crocosphaera</taxon>
    </lineage>
</organism>
<dbReference type="GO" id="GO:0003677">
    <property type="term" value="F:DNA binding"/>
    <property type="evidence" value="ECO:0007669"/>
    <property type="project" value="InterPro"/>
</dbReference>
<protein>
    <recommendedName>
        <fullName evidence="1">HTH cro/C1-type domain-containing protein</fullName>
    </recommendedName>
</protein>
<dbReference type="EMBL" id="CAQL01000168">
    <property type="protein sequence ID" value="CCQ54499.1"/>
    <property type="molecule type" value="Genomic_DNA"/>
</dbReference>
<reference evidence="2 3" key="1">
    <citation type="submission" date="2013-01" db="EMBL/GenBank/DDBJ databases">
        <authorList>
            <person name="Bench S."/>
        </authorList>
    </citation>
    <scope>NUCLEOTIDE SEQUENCE [LARGE SCALE GENOMIC DNA]</scope>
    <source>
        <strain evidence="2 3">WH 0005</strain>
    </source>
</reference>
<evidence type="ECO:0000259" key="1">
    <source>
        <dbReference type="PROSITE" id="PS50943"/>
    </source>
</evidence>
<dbReference type="AlphaFoldDB" id="T2INJ9"/>
<evidence type="ECO:0000313" key="2">
    <source>
        <dbReference type="EMBL" id="CCQ54499.1"/>
    </source>
</evidence>
<dbReference type="InterPro" id="IPR001387">
    <property type="entry name" value="Cro/C1-type_HTH"/>
</dbReference>
<feature type="domain" description="HTH cro/C1-type" evidence="1">
    <location>
        <begin position="13"/>
        <end position="67"/>
    </location>
</feature>
<dbReference type="PROSITE" id="PS50943">
    <property type="entry name" value="HTH_CROC1"/>
    <property type="match status" value="1"/>
</dbReference>
<dbReference type="RefSeq" id="WP_021832450.1">
    <property type="nucleotide sequence ID" value="NZ_CAQL01000168.1"/>
</dbReference>
<dbReference type="InterPro" id="IPR010982">
    <property type="entry name" value="Lambda_DNA-bd_dom_sf"/>
</dbReference>
<dbReference type="SUPFAM" id="SSF47413">
    <property type="entry name" value="lambda repressor-like DNA-binding domains"/>
    <property type="match status" value="1"/>
</dbReference>
<evidence type="ECO:0000313" key="3">
    <source>
        <dbReference type="Proteomes" id="UP000017981"/>
    </source>
</evidence>
<proteinExistence type="predicted"/>
<gene>
    <name evidence="2" type="ORF">CWATWH0005_3924</name>
</gene>
<reference evidence="2 3" key="2">
    <citation type="submission" date="2013-09" db="EMBL/GenBank/DDBJ databases">
        <title>Whole genome comparison of six Crocosphaera watsonii strains with differing phenotypes.</title>
        <authorList>
            <person name="Bench S.R."/>
            <person name="Heller P."/>
            <person name="Frank I."/>
            <person name="Arciniega M."/>
            <person name="Shilova I.N."/>
            <person name="Zehr J.P."/>
        </authorList>
    </citation>
    <scope>NUCLEOTIDE SEQUENCE [LARGE SCALE GENOMIC DNA]</scope>
    <source>
        <strain evidence="2 3">WH 0005</strain>
    </source>
</reference>
<dbReference type="Gene3D" id="1.10.260.40">
    <property type="entry name" value="lambda repressor-like DNA-binding domains"/>
    <property type="match status" value="1"/>
</dbReference>
<dbReference type="GeneID" id="88768814"/>
<name>T2INJ9_CROWT</name>
<accession>T2INJ9</accession>
<dbReference type="Proteomes" id="UP000017981">
    <property type="component" value="Unassembled WGS sequence"/>
</dbReference>
<comment type="caution">
    <text evidence="2">The sequence shown here is derived from an EMBL/GenBank/DDBJ whole genome shotgun (WGS) entry which is preliminary data.</text>
</comment>
<sequence>MKKKPIDVENITVKTLRQSKGYSQQELASRLGIHWRTVADWELKGVVPSFETVVQMSKVMNVSLRTLAKAFHFDITGIPDDKPNE</sequence>
<dbReference type="SMART" id="SM00530">
    <property type="entry name" value="HTH_XRE"/>
    <property type="match status" value="1"/>
</dbReference>